<feature type="compositionally biased region" description="Pro residues" evidence="1">
    <location>
        <begin position="437"/>
        <end position="446"/>
    </location>
</feature>
<protein>
    <submittedName>
        <fullName evidence="2">Uncharacterized protein</fullName>
    </submittedName>
</protein>
<sequence>MFSRSNHHHDSQRSNSLPPARGSRRPRSPEPTPPESEEEADQHTRSPHTKRIVKKGRTASRTGPDTLDSEPTHTNPSTYAPDTSTPHGPTETPTLTTPLPTPSTHGDAVSEQTRHLETLLDSVLATFVIIQAASTTPVTLSNHANEALSTLYKLTTPLLPSEDRAHAATNATTPALTPELMNPRKQSYADVTKPCQTTSKTKHQARSSPAGATTRHRPSAANQRSSYQHPHSTSRVIASWDGQPVLQSSSSLSQFVRNLNDALKFDHDSAIRGDRRILAANITKSGNVAIHTVNEAIAAALQNRRQMIHAAANAIPDFNRPSYLPMLEVDVPWYGVVIHDLPAASLRDSFDTADAGEDIWALLEGEGGVVRKDIRGKLRILCRDGEEFEKERLSMLVRFEDQRVCDRLCQNGIYLLGSWHRVSRYRERKKRMTPNSSPTPTPPNTT</sequence>
<keyword evidence="3" id="KW-1185">Reference proteome</keyword>
<evidence type="ECO:0000313" key="3">
    <source>
        <dbReference type="Proteomes" id="UP000467700"/>
    </source>
</evidence>
<dbReference type="EMBL" id="CACVBS010000054">
    <property type="protein sequence ID" value="CAA7266314.1"/>
    <property type="molecule type" value="Genomic_DNA"/>
</dbReference>
<feature type="region of interest" description="Disordered" evidence="1">
    <location>
        <begin position="427"/>
        <end position="446"/>
    </location>
</feature>
<proteinExistence type="predicted"/>
<dbReference type="AlphaFoldDB" id="A0A8S0VXR7"/>
<reference evidence="2 3" key="1">
    <citation type="submission" date="2020-01" db="EMBL/GenBank/DDBJ databases">
        <authorList>
            <person name="Gupta K D."/>
        </authorList>
    </citation>
    <scope>NUCLEOTIDE SEQUENCE [LARGE SCALE GENOMIC DNA]</scope>
</reference>
<feature type="region of interest" description="Disordered" evidence="1">
    <location>
        <begin position="171"/>
        <end position="234"/>
    </location>
</feature>
<evidence type="ECO:0000313" key="2">
    <source>
        <dbReference type="EMBL" id="CAA7266314.1"/>
    </source>
</evidence>
<feature type="compositionally biased region" description="Polar residues" evidence="1">
    <location>
        <begin position="72"/>
        <end position="84"/>
    </location>
</feature>
<feature type="region of interest" description="Disordered" evidence="1">
    <location>
        <begin position="1"/>
        <end position="113"/>
    </location>
</feature>
<dbReference type="Proteomes" id="UP000467700">
    <property type="component" value="Unassembled WGS sequence"/>
</dbReference>
<dbReference type="OrthoDB" id="3060724at2759"/>
<comment type="caution">
    <text evidence="2">The sequence shown here is derived from an EMBL/GenBank/DDBJ whole genome shotgun (WGS) entry which is preliminary data.</text>
</comment>
<accession>A0A8S0VXR7</accession>
<feature type="compositionally biased region" description="Low complexity" evidence="1">
    <location>
        <begin position="85"/>
        <end position="106"/>
    </location>
</feature>
<feature type="compositionally biased region" description="Polar residues" evidence="1">
    <location>
        <begin position="220"/>
        <end position="234"/>
    </location>
</feature>
<name>A0A8S0VXR7_CYCAE</name>
<organism evidence="2 3">
    <name type="scientific">Cyclocybe aegerita</name>
    <name type="common">Black poplar mushroom</name>
    <name type="synonym">Agrocybe aegerita</name>
    <dbReference type="NCBI Taxonomy" id="1973307"/>
    <lineage>
        <taxon>Eukaryota</taxon>
        <taxon>Fungi</taxon>
        <taxon>Dikarya</taxon>
        <taxon>Basidiomycota</taxon>
        <taxon>Agaricomycotina</taxon>
        <taxon>Agaricomycetes</taxon>
        <taxon>Agaricomycetidae</taxon>
        <taxon>Agaricales</taxon>
        <taxon>Agaricineae</taxon>
        <taxon>Bolbitiaceae</taxon>
        <taxon>Cyclocybe</taxon>
    </lineage>
</organism>
<feature type="compositionally biased region" description="Basic residues" evidence="1">
    <location>
        <begin position="45"/>
        <end position="58"/>
    </location>
</feature>
<evidence type="ECO:0000256" key="1">
    <source>
        <dbReference type="SAM" id="MobiDB-lite"/>
    </source>
</evidence>
<gene>
    <name evidence="2" type="ORF">AAE3_LOCUS8661</name>
</gene>